<dbReference type="FunFam" id="3.40.50.300:FF:000984">
    <property type="entry name" value="Chromosome partition protein Smc"/>
    <property type="match status" value="1"/>
</dbReference>
<dbReference type="FunFam" id="3.40.50.300:FF:000901">
    <property type="entry name" value="Chromosome partition protein Smc"/>
    <property type="match status" value="1"/>
</dbReference>
<evidence type="ECO:0000256" key="1">
    <source>
        <dbReference type="ARBA" id="ARBA00004496"/>
    </source>
</evidence>
<sequence length="1188" mass="136453">MFLKRLEVVGFKSFAEQMNIEFVPGVTAVVGPNGSGKSNISDAVRWVLGEQSAKSLRGSKMEDIIFAGSDTRKRLNYAEVSLILDNEDQHLSIDYSEVSVTRRVYRSGDSEYLINKQPCRLKDIIDLFLDSGLGREAYSIIGQGKVEEILSSKAEDRRVIFEEAAGVLKYKTRKVKAEKRLTETQDNLLRVEDILHELKAQVEPLEIQASIAKDYLEKKEELKEVEIALMVHEIEELHQDWNSEKEKLQSLHQEHDKRHQKLIEMEEELENLRERSKHLDQELSVTQANLLAVSEELEKNEGKREVLKERKKNASQNKEQLEKSIERICEQQAALLAELTEQEDKVISAQSIVKSLNEEITEQEKRLKLTEKDVNKELDRLKSDYIEVLNEQASIRNERHYLVEQKRQQAFKQSRLEDENQDLLKGREQLSSRLNEAKVEVEVKERELEQNIDQYRKSQTQLDQVRTRYQKRESKLYEAYQLIQKMQSRAEVLEEMQADFSGFFHGVKEILKAREGKLEGIVGAVAELTTVPKEYETALEIALGAASQHIVVESEKSARGAITFLKQHRLGRATFLPLPVMKERQLPDHLLHSLTQEPAFVGIASKLLTYEERYHQLFSQLLGQVIIARDLEGANKIARMLNHRYRVVTLEGDVVNPGGSMTGGSIKQKQTPLLGRKRELDELVAKLNKLKSSAAALETEVKESKREMQSLEADLESLKTNGEQARNTFQDAKTRLRELELESGSMEDRFKRYDREQSSFSTETEKMDERLRELDTHEEEMKASAARLEHQVSELEARQKEQQQSKETILQELNQAKIDYAAAQERYLSAKAQKEGTEARYNEVSKDASDLKDQLNLLQMEASDRTDGESSISNRIEANKKHKQEITIKLEQLKKERQEIDESYASLDSMIKMQQGEHRLIADECRQIEVRVNRLDVELDSRLNHLRNEYELSYEAARESYNLTVEPDQAKTKVKLIKLAIEELGSVNIGAIDEYERVRERHDFLTEQQSDLLRAKGTLHDVIQEMDVEMTKRFHETYIMIQKEFKGVFCELFGGGEADLVLTNPDDLLETGVEIMVRPPGKKLQHLGLLSGGERALTAIALLFAILKVRPVPFCVLDEVEAALDEANVSRFAHYLKDFSGSTQFIVITHRKGTMEEADVLYGVTMQESGVSRLVSVRLEETKQLMET</sequence>
<dbReference type="AlphaFoldDB" id="A0AAJ2NMX3"/>
<dbReference type="GO" id="GO:0005524">
    <property type="term" value="F:ATP binding"/>
    <property type="evidence" value="ECO:0007669"/>
    <property type="project" value="UniProtKB-UniRule"/>
</dbReference>
<dbReference type="HAMAP" id="MF_01894">
    <property type="entry name" value="Smc_prok"/>
    <property type="match status" value="1"/>
</dbReference>
<dbReference type="EMBL" id="JAWJAY010000001">
    <property type="protein sequence ID" value="MDV2885305.1"/>
    <property type="molecule type" value="Genomic_DNA"/>
</dbReference>
<dbReference type="InterPro" id="IPR011890">
    <property type="entry name" value="SMC_prok"/>
</dbReference>
<accession>A0AAJ2NMX3</accession>
<dbReference type="Gene3D" id="3.30.70.1620">
    <property type="match status" value="1"/>
</dbReference>
<dbReference type="InterPro" id="IPR024704">
    <property type="entry name" value="SMC"/>
</dbReference>
<organism evidence="9 10">
    <name type="scientific">Alkalihalophilus pseudofirmus</name>
    <name type="common">Bacillus pseudofirmus</name>
    <dbReference type="NCBI Taxonomy" id="79885"/>
    <lineage>
        <taxon>Bacteria</taxon>
        <taxon>Bacillati</taxon>
        <taxon>Bacillota</taxon>
        <taxon>Bacilli</taxon>
        <taxon>Bacillales</taxon>
        <taxon>Bacillaceae</taxon>
        <taxon>Alkalihalophilus</taxon>
    </lineage>
</organism>
<dbReference type="GO" id="GO:0016887">
    <property type="term" value="F:ATP hydrolysis activity"/>
    <property type="evidence" value="ECO:0007669"/>
    <property type="project" value="InterPro"/>
</dbReference>
<dbReference type="Proteomes" id="UP001285636">
    <property type="component" value="Unassembled WGS sequence"/>
</dbReference>
<dbReference type="GO" id="GO:0030261">
    <property type="term" value="P:chromosome condensation"/>
    <property type="evidence" value="ECO:0007669"/>
    <property type="project" value="InterPro"/>
</dbReference>
<dbReference type="SUPFAM" id="SSF57997">
    <property type="entry name" value="Tropomyosin"/>
    <property type="match status" value="1"/>
</dbReference>
<comment type="subcellular location">
    <subcellularLocation>
        <location evidence="1 7">Cytoplasm</location>
    </subcellularLocation>
</comment>
<reference evidence="9" key="1">
    <citation type="submission" date="2023-10" db="EMBL/GenBank/DDBJ databases">
        <title>Screening of Alkalihalophilus pseudofirmusBZ-TG-HK211 and Its Alleviation of Salt Stress on Rapeseed Growth.</title>
        <authorList>
            <person name="Zhao B."/>
            <person name="Guo T."/>
        </authorList>
    </citation>
    <scope>NUCLEOTIDE SEQUENCE</scope>
    <source>
        <strain evidence="9">BZ-TG-HK211</strain>
    </source>
</reference>
<dbReference type="Gene3D" id="3.40.50.300">
    <property type="entry name" value="P-loop containing nucleotide triphosphate hydrolases"/>
    <property type="match status" value="2"/>
</dbReference>
<dbReference type="InterPro" id="IPR003395">
    <property type="entry name" value="RecF/RecN/SMC_N"/>
</dbReference>
<comment type="domain">
    <text evidence="7">Contains large globular domains required for ATP hydrolysis at each terminus and a third globular domain forming a flexible hinge near the middle of the molecule. These domains are separated by coiled-coil structures.</text>
</comment>
<keyword evidence="4 7" id="KW-0067">ATP-binding</keyword>
<proteinExistence type="inferred from homology"/>
<gene>
    <name evidence="7 9" type="primary">smc</name>
    <name evidence="9" type="ORF">RYX45_08925</name>
</gene>
<evidence type="ECO:0000256" key="7">
    <source>
        <dbReference type="HAMAP-Rule" id="MF_01894"/>
    </source>
</evidence>
<evidence type="ECO:0000256" key="6">
    <source>
        <dbReference type="ARBA" id="ARBA00023125"/>
    </source>
</evidence>
<feature type="domain" description="SMC hinge" evidence="8">
    <location>
        <begin position="519"/>
        <end position="638"/>
    </location>
</feature>
<dbReference type="SMART" id="SM00968">
    <property type="entry name" value="SMC_hinge"/>
    <property type="match status" value="1"/>
</dbReference>
<dbReference type="GO" id="GO:0007062">
    <property type="term" value="P:sister chromatid cohesion"/>
    <property type="evidence" value="ECO:0007669"/>
    <property type="project" value="InterPro"/>
</dbReference>
<dbReference type="PIRSF" id="PIRSF005719">
    <property type="entry name" value="SMC"/>
    <property type="match status" value="1"/>
</dbReference>
<protein>
    <recommendedName>
        <fullName evidence="7">Chromosome partition protein Smc</fullName>
    </recommendedName>
</protein>
<evidence type="ECO:0000256" key="3">
    <source>
        <dbReference type="ARBA" id="ARBA00022741"/>
    </source>
</evidence>
<dbReference type="Pfam" id="PF02463">
    <property type="entry name" value="SMC_N"/>
    <property type="match status" value="2"/>
</dbReference>
<evidence type="ECO:0000256" key="2">
    <source>
        <dbReference type="ARBA" id="ARBA00022490"/>
    </source>
</evidence>
<feature type="coiled-coil region" evidence="7">
    <location>
        <begin position="167"/>
        <end position="201"/>
    </location>
</feature>
<dbReference type="GO" id="GO:0003677">
    <property type="term" value="F:DNA binding"/>
    <property type="evidence" value="ECO:0007669"/>
    <property type="project" value="UniProtKB-UniRule"/>
</dbReference>
<dbReference type="RefSeq" id="WP_323466566.1">
    <property type="nucleotide sequence ID" value="NZ_CP144224.1"/>
</dbReference>
<dbReference type="GO" id="GO:0005737">
    <property type="term" value="C:cytoplasm"/>
    <property type="evidence" value="ECO:0007669"/>
    <property type="project" value="UniProtKB-SubCell"/>
</dbReference>
<dbReference type="GO" id="GO:0005694">
    <property type="term" value="C:chromosome"/>
    <property type="evidence" value="ECO:0007669"/>
    <property type="project" value="InterPro"/>
</dbReference>
<evidence type="ECO:0000259" key="8">
    <source>
        <dbReference type="SMART" id="SM00968"/>
    </source>
</evidence>
<comment type="function">
    <text evidence="7">Required for chromosome condensation and partitioning.</text>
</comment>
<dbReference type="InterPro" id="IPR027417">
    <property type="entry name" value="P-loop_NTPase"/>
</dbReference>
<dbReference type="GO" id="GO:0007059">
    <property type="term" value="P:chromosome segregation"/>
    <property type="evidence" value="ECO:0007669"/>
    <property type="project" value="UniProtKB-UniRule"/>
</dbReference>
<dbReference type="PANTHER" id="PTHR43977">
    <property type="entry name" value="STRUCTURAL MAINTENANCE OF CHROMOSOMES PROTEIN 3"/>
    <property type="match status" value="1"/>
</dbReference>
<keyword evidence="3 7" id="KW-0547">Nucleotide-binding</keyword>
<keyword evidence="6 7" id="KW-0238">DNA-binding</keyword>
<dbReference type="GO" id="GO:0006260">
    <property type="term" value="P:DNA replication"/>
    <property type="evidence" value="ECO:0007669"/>
    <property type="project" value="UniProtKB-UniRule"/>
</dbReference>
<dbReference type="Gene3D" id="1.10.287.1490">
    <property type="match status" value="1"/>
</dbReference>
<evidence type="ECO:0000256" key="4">
    <source>
        <dbReference type="ARBA" id="ARBA00022840"/>
    </source>
</evidence>
<dbReference type="SUPFAM" id="SSF75553">
    <property type="entry name" value="Smc hinge domain"/>
    <property type="match status" value="1"/>
</dbReference>
<feature type="coiled-coil region" evidence="7">
    <location>
        <begin position="231"/>
        <end position="458"/>
    </location>
</feature>
<dbReference type="NCBIfam" id="TIGR02168">
    <property type="entry name" value="SMC_prok_B"/>
    <property type="match status" value="1"/>
</dbReference>
<name>A0AAJ2NMX3_ALKPS</name>
<dbReference type="Pfam" id="PF06470">
    <property type="entry name" value="SMC_hinge"/>
    <property type="match status" value="1"/>
</dbReference>
<comment type="subunit">
    <text evidence="7">Homodimer.</text>
</comment>
<comment type="caution">
    <text evidence="9">The sequence shown here is derived from an EMBL/GenBank/DDBJ whole genome shotgun (WGS) entry which is preliminary data.</text>
</comment>
<comment type="similarity">
    <text evidence="7">Belongs to the SMC family.</text>
</comment>
<evidence type="ECO:0000313" key="9">
    <source>
        <dbReference type="EMBL" id="MDV2885305.1"/>
    </source>
</evidence>
<dbReference type="CDD" id="cd03278">
    <property type="entry name" value="ABC_SMC_barmotin"/>
    <property type="match status" value="2"/>
</dbReference>
<feature type="binding site" evidence="7">
    <location>
        <begin position="32"/>
        <end position="39"/>
    </location>
    <ligand>
        <name>ATP</name>
        <dbReference type="ChEBI" id="CHEBI:30616"/>
    </ligand>
</feature>
<keyword evidence="2 7" id="KW-0963">Cytoplasm</keyword>
<dbReference type="InterPro" id="IPR036277">
    <property type="entry name" value="SMC_hinge_sf"/>
</dbReference>
<keyword evidence="5 7" id="KW-0175">Coiled coil</keyword>
<dbReference type="InterPro" id="IPR010935">
    <property type="entry name" value="SMC_hinge"/>
</dbReference>
<feature type="coiled-coil region" evidence="7">
    <location>
        <begin position="680"/>
        <end position="910"/>
    </location>
</feature>
<dbReference type="Gene3D" id="1.20.1060.20">
    <property type="match status" value="1"/>
</dbReference>
<dbReference type="SUPFAM" id="SSF52540">
    <property type="entry name" value="P-loop containing nucleoside triphosphate hydrolases"/>
    <property type="match status" value="1"/>
</dbReference>
<evidence type="ECO:0000313" key="10">
    <source>
        <dbReference type="Proteomes" id="UP001285636"/>
    </source>
</evidence>
<evidence type="ECO:0000256" key="5">
    <source>
        <dbReference type="ARBA" id="ARBA00023054"/>
    </source>
</evidence>